<dbReference type="Gene3D" id="3.60.15.10">
    <property type="entry name" value="Ribonuclease Z/Hydroxyacylglutathione hydrolase-like"/>
    <property type="match status" value="1"/>
</dbReference>
<evidence type="ECO:0000259" key="1">
    <source>
        <dbReference type="SMART" id="SM00849"/>
    </source>
</evidence>
<sequence length="287" mass="30643">MFSSLPSWNHVVTSVALASGHKLGSMTTPMPLPSAVQVVTCDNPSPMTLEGTHTYLLGDPAADSVIVVDPGPEGHPEHVRSIMDVAAGRAVAQILVTHRHRDHLGAAKLLSSVTGAEVRGTDPDVCLPGGEGTVLPLSDREQITGSGTTLTVLHTPGHTSDSVCFWLPEAQAMLTGDTLLGRGTTMLDFPDGTLTDYLNSLEMLADYDGAMLLPAHGPAHQRLGPVVESYLDHRQGRLDQARTLLEEHGELTAEQLGELMYRERTGLNPSIITRIAAAQLDHLNRHG</sequence>
<dbReference type="InterPro" id="IPR001279">
    <property type="entry name" value="Metallo-B-lactamas"/>
</dbReference>
<dbReference type="SMART" id="SM00849">
    <property type="entry name" value="Lactamase_B"/>
    <property type="match status" value="1"/>
</dbReference>
<dbReference type="Pfam" id="PF00753">
    <property type="entry name" value="Lactamase_B"/>
    <property type="match status" value="1"/>
</dbReference>
<dbReference type="InterPro" id="IPR036866">
    <property type="entry name" value="RibonucZ/Hydroxyglut_hydro"/>
</dbReference>
<comment type="caution">
    <text evidence="2">The sequence shown here is derived from an EMBL/GenBank/DDBJ whole genome shotgun (WGS) entry which is preliminary data.</text>
</comment>
<proteinExistence type="predicted"/>
<feature type="domain" description="Metallo-beta-lactamase" evidence="1">
    <location>
        <begin position="51"/>
        <end position="216"/>
    </location>
</feature>
<organism evidence="2 3">
    <name type="scientific">Nesterenkonia natronophila</name>
    <dbReference type="NCBI Taxonomy" id="2174932"/>
    <lineage>
        <taxon>Bacteria</taxon>
        <taxon>Bacillati</taxon>
        <taxon>Actinomycetota</taxon>
        <taxon>Actinomycetes</taxon>
        <taxon>Micrococcales</taxon>
        <taxon>Micrococcaceae</taxon>
        <taxon>Nesterenkonia</taxon>
    </lineage>
</organism>
<gene>
    <name evidence="2" type="ORF">D3250_02575</name>
</gene>
<dbReference type="PANTHER" id="PTHR23131:SF0">
    <property type="entry name" value="ENDORIBONUCLEASE LACTB2"/>
    <property type="match status" value="1"/>
</dbReference>
<dbReference type="InterPro" id="IPR050662">
    <property type="entry name" value="Sec-metab_biosynth-thioest"/>
</dbReference>
<dbReference type="PANTHER" id="PTHR23131">
    <property type="entry name" value="ENDORIBONUCLEASE LACTB2"/>
    <property type="match status" value="1"/>
</dbReference>
<dbReference type="AlphaFoldDB" id="A0A3A4F4D6"/>
<name>A0A3A4F4D6_9MICC</name>
<evidence type="ECO:0000313" key="2">
    <source>
        <dbReference type="EMBL" id="RJN32728.1"/>
    </source>
</evidence>
<accession>A0A3A4F4D6</accession>
<dbReference type="Proteomes" id="UP000266615">
    <property type="component" value="Unassembled WGS sequence"/>
</dbReference>
<keyword evidence="2" id="KW-0378">Hydrolase</keyword>
<keyword evidence="3" id="KW-1185">Reference proteome</keyword>
<dbReference type="GO" id="GO:0016787">
    <property type="term" value="F:hydrolase activity"/>
    <property type="evidence" value="ECO:0007669"/>
    <property type="project" value="UniProtKB-KW"/>
</dbReference>
<protein>
    <submittedName>
        <fullName evidence="2">MBL fold metallo-hydrolase</fullName>
    </submittedName>
</protein>
<evidence type="ECO:0000313" key="3">
    <source>
        <dbReference type="Proteomes" id="UP000266615"/>
    </source>
</evidence>
<reference evidence="2 3" key="1">
    <citation type="submission" date="2018-09" db="EMBL/GenBank/DDBJ databases">
        <title>Nesterenkonia natronophila sp. nov., an alkaliphilic actinobacteriume isolated from a soda lake, and emended description of the genus Nesterenkonia.</title>
        <authorList>
            <person name="Menes R.J."/>
            <person name="Iriarte A."/>
        </authorList>
    </citation>
    <scope>NUCLEOTIDE SEQUENCE [LARGE SCALE GENOMIC DNA]</scope>
    <source>
        <strain evidence="2 3">M8</strain>
    </source>
</reference>
<dbReference type="CDD" id="cd16278">
    <property type="entry name" value="metallo-hydrolase-like_MBL-fold"/>
    <property type="match status" value="1"/>
</dbReference>
<dbReference type="SUPFAM" id="SSF56281">
    <property type="entry name" value="Metallo-hydrolase/oxidoreductase"/>
    <property type="match status" value="1"/>
</dbReference>
<dbReference type="EMBL" id="QYZP01000001">
    <property type="protein sequence ID" value="RJN32728.1"/>
    <property type="molecule type" value="Genomic_DNA"/>
</dbReference>